<feature type="region of interest" description="Disordered" evidence="1">
    <location>
        <begin position="1199"/>
        <end position="1220"/>
    </location>
</feature>
<feature type="compositionally biased region" description="Basic and acidic residues" evidence="1">
    <location>
        <begin position="1131"/>
        <end position="1147"/>
    </location>
</feature>
<feature type="signal peptide" evidence="2">
    <location>
        <begin position="1"/>
        <end position="23"/>
    </location>
</feature>
<dbReference type="EMBL" id="CADCXW020000332">
    <property type="protein sequence ID" value="CAD1570001.1"/>
    <property type="molecule type" value="Genomic_DNA"/>
</dbReference>
<feature type="region of interest" description="Disordered" evidence="1">
    <location>
        <begin position="884"/>
        <end position="911"/>
    </location>
</feature>
<feature type="region of interest" description="Disordered" evidence="1">
    <location>
        <begin position="745"/>
        <end position="793"/>
    </location>
</feature>
<feature type="compositionally biased region" description="Low complexity" evidence="1">
    <location>
        <begin position="194"/>
        <end position="225"/>
    </location>
</feature>
<feature type="region of interest" description="Disordered" evidence="1">
    <location>
        <begin position="808"/>
        <end position="865"/>
    </location>
</feature>
<feature type="compositionally biased region" description="Polar residues" evidence="1">
    <location>
        <begin position="590"/>
        <end position="617"/>
    </location>
</feature>
<organism evidence="3">
    <name type="scientific">Bracon brevicornis</name>
    <dbReference type="NCBI Taxonomy" id="1563983"/>
    <lineage>
        <taxon>Eukaryota</taxon>
        <taxon>Metazoa</taxon>
        <taxon>Ecdysozoa</taxon>
        <taxon>Arthropoda</taxon>
        <taxon>Hexapoda</taxon>
        <taxon>Insecta</taxon>
        <taxon>Pterygota</taxon>
        <taxon>Neoptera</taxon>
        <taxon>Endopterygota</taxon>
        <taxon>Hymenoptera</taxon>
        <taxon>Apocrita</taxon>
        <taxon>Ichneumonoidea</taxon>
        <taxon>Braconidae</taxon>
        <taxon>Braconinae</taxon>
        <taxon>Bracon</taxon>
    </lineage>
</organism>
<protein>
    <submittedName>
        <fullName evidence="3">Uncharacterized protein</fullName>
    </submittedName>
</protein>
<feature type="region of interest" description="Disordered" evidence="1">
    <location>
        <begin position="185"/>
        <end position="225"/>
    </location>
</feature>
<feature type="compositionally biased region" description="Polar residues" evidence="1">
    <location>
        <begin position="638"/>
        <end position="654"/>
    </location>
</feature>
<feature type="compositionally biased region" description="Basic residues" evidence="1">
    <location>
        <begin position="687"/>
        <end position="698"/>
    </location>
</feature>
<feature type="region of interest" description="Disordered" evidence="1">
    <location>
        <begin position="1131"/>
        <end position="1172"/>
    </location>
</feature>
<feature type="compositionally biased region" description="Polar residues" evidence="1">
    <location>
        <begin position="511"/>
        <end position="522"/>
    </location>
</feature>
<proteinExistence type="predicted"/>
<dbReference type="AlphaFoldDB" id="A0A6V7L3V1"/>
<feature type="chain" id="PRO_5028084112" evidence="2">
    <location>
        <begin position="24"/>
        <end position="1220"/>
    </location>
</feature>
<evidence type="ECO:0000256" key="2">
    <source>
        <dbReference type="SAM" id="SignalP"/>
    </source>
</evidence>
<feature type="region of interest" description="Disordered" evidence="1">
    <location>
        <begin position="473"/>
        <end position="701"/>
    </location>
</feature>
<feature type="region of interest" description="Disordered" evidence="1">
    <location>
        <begin position="307"/>
        <end position="358"/>
    </location>
</feature>
<feature type="compositionally biased region" description="Basic and acidic residues" evidence="1">
    <location>
        <begin position="808"/>
        <end position="833"/>
    </location>
</feature>
<name>A0A6V7L3V1_9HYME</name>
<feature type="compositionally biased region" description="Polar residues" evidence="1">
    <location>
        <begin position="1148"/>
        <end position="1158"/>
    </location>
</feature>
<feature type="compositionally biased region" description="Low complexity" evidence="1">
    <location>
        <begin position="309"/>
        <end position="358"/>
    </location>
</feature>
<evidence type="ECO:0000313" key="3">
    <source>
        <dbReference type="EMBL" id="CAD1570001.1"/>
    </source>
</evidence>
<evidence type="ECO:0000256" key="1">
    <source>
        <dbReference type="SAM" id="MobiDB-lite"/>
    </source>
</evidence>
<gene>
    <name evidence="3" type="ORF">BBRV_LOCUS94053</name>
</gene>
<keyword evidence="2" id="KW-0732">Signal</keyword>
<feature type="compositionally biased region" description="Basic and acidic residues" evidence="1">
    <location>
        <begin position="893"/>
        <end position="911"/>
    </location>
</feature>
<accession>A0A6V7L3V1</accession>
<feature type="compositionally biased region" description="Basic and acidic residues" evidence="1">
    <location>
        <begin position="842"/>
        <end position="851"/>
    </location>
</feature>
<reference evidence="3" key="1">
    <citation type="submission" date="2020-07" db="EMBL/GenBank/DDBJ databases">
        <authorList>
            <person name="Ferguson B K."/>
        </authorList>
    </citation>
    <scope>NUCLEOTIDE SEQUENCE</scope>
    <source>
        <strain evidence="3">L06</strain>
    </source>
</reference>
<sequence length="1220" mass="134574">MELTKWPLFVVLLLFPLFSTTKGESLMGGHLDNQQNMQGDSLRQHLSVVPFAFNGGQPFSLEKDPVTGRINFEKTPPLKALNYTYEDTEDTDGVTEAADGADVEHRVDDDAQIPNEINPYSPSFHDYLNLPVHYSNHEKYTNDKIPLISSSYANTKVQGGSSSYKIYNSLNHKDYYNSVNDGGKMSTSQSYSNTRTPYVPRPTTKKTTTTTTTMSPSPTAPKITTTVPTRTTTFVSKTITVPKTTTPTDTVTTWKPPRRPIDRFQEDYEDMLPIEKMQNDHRGDQSFLNYPKYDYEEGYDDYYHPQPATTSRSITTVGTTYSPTKSTTTKSSTTTSSTTTTATPPTTHAPTTTSTTTTQATLAGPHQALQSPLVGSKPPSINKIINGHQNYPSFDGKTIGYPGYNAFVVESSSNVIVPPNQDTISFVLGNRQNVQDSYYGHGSAVAESPYGDAVVVPSRMDTGNFQHDLTVGVPPRVPSAPVKGNPPMRTNIGGPVPLERLPDYYKFPDQMDQSSQEHNNVPNHKAPGENAFQVHSTGVPQNKPIEPQFKLPTREVPLQQAPSKDFQAPSSDTQAGGIEFPPLPQEFQVPPQQSFEPSNQQKWWFNSDQSEKSQSVPESGKDNRVKVGAGYRVVFPTEPSTSATNVPSSTTIPASSEKPGMSELSDVLVPPSMRPPQNSRPHFGPPPHHHHHHHHHLPIRSGPGYKVRPVDMNLPNILPQFRPNMKNSIRRGGEAGYTYEVIGTMPVGPSSHKYGTRPPVRSGPISNRPPQRRPVSPIQRLKPPPPPPVHTLRLPAPEALVDLRGQDSEHVLQKEPPIRRNAEKEGLIDERNRGSPVLMSRLNDEGSDKLEPPSAPPRPPVFFRRRTGNDTKVETLQMIQQHGIPNDELEEPMQSHESESSAKSNENADRRVGESPVFVVYPVKGAIDINPDNSEDKHIEETVVMGTHGAQRPLPPDTLSQQEPEYFPDPVKASDFPYPLERPDVSLFLSHPQEKPLLVPSEVTESEEQDEEVEFQSEKDTNANIIPYLQDHSPFSLKPNAISTTLHIGSGSGMGPASTEAPIAYVYTPTMRSEHQHSSGEIYERNPVVLPSTSSSPVPAPQSFMAPFFASLNAEAPSRDGWSVVTTKVPMAEDKSDDGTKQEHYERTGNSTVLSSSTVEEKDADGSAQAESIDFDSENFKPQLFGGFQPILEFPTDSAEVPSELKNSDVAGVMEKPRRA</sequence>